<gene>
    <name evidence="3" type="primary">23</name>
    <name evidence="3" type="ORF">SEA_SLEEPYHEAD_23</name>
</gene>
<keyword evidence="2" id="KW-1133">Transmembrane helix</keyword>
<dbReference type="Proteomes" id="UP000320841">
    <property type="component" value="Segment"/>
</dbReference>
<feature type="transmembrane region" description="Helical" evidence="2">
    <location>
        <begin position="6"/>
        <end position="25"/>
    </location>
</feature>
<dbReference type="RefSeq" id="YP_009848237.1">
    <property type="nucleotide sequence ID" value="NC_048782.1"/>
</dbReference>
<name>A0A515MH90_9CAUD</name>
<dbReference type="GeneID" id="55618655"/>
<proteinExistence type="predicted"/>
<evidence type="ECO:0000256" key="2">
    <source>
        <dbReference type="SAM" id="Phobius"/>
    </source>
</evidence>
<evidence type="ECO:0000313" key="3">
    <source>
        <dbReference type="EMBL" id="QDM56038.1"/>
    </source>
</evidence>
<sequence length="114" mass="12991">MSPIGMTLAGVAATILAGIFGYLGARLARASSRESNTTDNWAELFKANEVQFARMDARITQQDERINRLESKLRDEQKRFRLALAFIRELLRWIEHHVPGQQPPEVPDSLKEEV</sequence>
<evidence type="ECO:0000256" key="1">
    <source>
        <dbReference type="SAM" id="Coils"/>
    </source>
</evidence>
<keyword evidence="2" id="KW-0812">Transmembrane</keyword>
<keyword evidence="1" id="KW-0175">Coiled coil</keyword>
<keyword evidence="2" id="KW-0472">Membrane</keyword>
<accession>A0A515MH90</accession>
<organism evidence="3 4">
    <name type="scientific">Rhodococcus phage Sleepyhead</name>
    <dbReference type="NCBI Taxonomy" id="2591131"/>
    <lineage>
        <taxon>Viruses</taxon>
        <taxon>Duplodnaviria</taxon>
        <taxon>Heunggongvirae</taxon>
        <taxon>Uroviricota</taxon>
        <taxon>Caudoviricetes</taxon>
        <taxon>Sleepyheadvirus</taxon>
        <taxon>Sleepyheadvirus sleepyhead</taxon>
    </lineage>
</organism>
<evidence type="ECO:0000313" key="4">
    <source>
        <dbReference type="Proteomes" id="UP000320841"/>
    </source>
</evidence>
<feature type="coiled-coil region" evidence="1">
    <location>
        <begin position="52"/>
        <end position="79"/>
    </location>
</feature>
<reference evidence="3 4" key="1">
    <citation type="submission" date="2019-05" db="EMBL/GenBank/DDBJ databases">
        <authorList>
            <person name="Andrick R."/>
            <person name="Dugal D."/>
            <person name="Kinney M."/>
            <person name="Taplin D."/>
            <person name="Molloy S.D."/>
            <person name="Garlena R.A."/>
            <person name="Russell D.A."/>
            <person name="Pope W.H."/>
            <person name="Jacobs-Sera D."/>
            <person name="Hatfull G.F."/>
        </authorList>
    </citation>
    <scope>NUCLEOTIDE SEQUENCE [LARGE SCALE GENOMIC DNA]</scope>
</reference>
<keyword evidence="4" id="KW-1185">Reference proteome</keyword>
<dbReference type="KEGG" id="vg:55618655"/>
<evidence type="ECO:0008006" key="5">
    <source>
        <dbReference type="Google" id="ProtNLM"/>
    </source>
</evidence>
<dbReference type="EMBL" id="MK967380">
    <property type="protein sequence ID" value="QDM56038.1"/>
    <property type="molecule type" value="Genomic_DNA"/>
</dbReference>
<protein>
    <recommendedName>
        <fullName evidence="5">Minor tail protein</fullName>
    </recommendedName>
</protein>